<dbReference type="SMART" id="SM00564">
    <property type="entry name" value="PQQ"/>
    <property type="match status" value="3"/>
</dbReference>
<dbReference type="Gene3D" id="2.140.10.10">
    <property type="entry name" value="Quinoprotein alcohol dehydrogenase-like superfamily"/>
    <property type="match status" value="1"/>
</dbReference>
<evidence type="ECO:0000256" key="2">
    <source>
        <dbReference type="ARBA" id="ARBA00008156"/>
    </source>
</evidence>
<accession>A0A381U699</accession>
<dbReference type="Pfam" id="PF01011">
    <property type="entry name" value="PQQ"/>
    <property type="match status" value="1"/>
</dbReference>
<dbReference type="SUPFAM" id="SSF50998">
    <property type="entry name" value="Quinoprotein alcohol dehydrogenase-like"/>
    <property type="match status" value="1"/>
</dbReference>
<comment type="similarity">
    <text evidence="2">Belongs to the bacterial PQQ dehydrogenase family.</text>
</comment>
<comment type="cofactor">
    <cofactor evidence="1">
        <name>pyrroloquinoline quinone</name>
        <dbReference type="ChEBI" id="CHEBI:58442"/>
    </cofactor>
</comment>
<feature type="domain" description="Pyrrolo-quinoline quinone repeat" evidence="4">
    <location>
        <begin position="24"/>
        <end position="501"/>
    </location>
</feature>
<dbReference type="EMBL" id="UINC01005823">
    <property type="protein sequence ID" value="SVA23775.1"/>
    <property type="molecule type" value="Genomic_DNA"/>
</dbReference>
<evidence type="ECO:0000259" key="4">
    <source>
        <dbReference type="Pfam" id="PF01011"/>
    </source>
</evidence>
<evidence type="ECO:0000256" key="3">
    <source>
        <dbReference type="ARBA" id="ARBA00023002"/>
    </source>
</evidence>
<dbReference type="InterPro" id="IPR002372">
    <property type="entry name" value="PQQ_rpt_dom"/>
</dbReference>
<dbReference type="GO" id="GO:0008876">
    <property type="term" value="F:quinoprotein glucose dehydrogenase activity"/>
    <property type="evidence" value="ECO:0007669"/>
    <property type="project" value="TreeGrafter"/>
</dbReference>
<reference evidence="5" key="1">
    <citation type="submission" date="2018-05" db="EMBL/GenBank/DDBJ databases">
        <authorList>
            <person name="Lanie J.A."/>
            <person name="Ng W.-L."/>
            <person name="Kazmierczak K.M."/>
            <person name="Andrzejewski T.M."/>
            <person name="Davidsen T.M."/>
            <person name="Wayne K.J."/>
            <person name="Tettelin H."/>
            <person name="Glass J.I."/>
            <person name="Rusch D."/>
            <person name="Podicherti R."/>
            <person name="Tsui H.-C.T."/>
            <person name="Winkler M.E."/>
        </authorList>
    </citation>
    <scope>NUCLEOTIDE SEQUENCE</scope>
</reference>
<keyword evidence="3" id="KW-0560">Oxidoreductase</keyword>
<evidence type="ECO:0000313" key="5">
    <source>
        <dbReference type="EMBL" id="SVA23775.1"/>
    </source>
</evidence>
<dbReference type="AlphaFoldDB" id="A0A381U699"/>
<feature type="non-terminal residue" evidence="5">
    <location>
        <position position="1"/>
    </location>
</feature>
<dbReference type="InterPro" id="IPR011047">
    <property type="entry name" value="Quinoprotein_ADH-like_sf"/>
</dbReference>
<dbReference type="PANTHER" id="PTHR32303:SF4">
    <property type="entry name" value="QUINOPROTEIN GLUCOSE DEHYDROGENASE"/>
    <property type="match status" value="1"/>
</dbReference>
<feature type="non-terminal residue" evidence="5">
    <location>
        <position position="514"/>
    </location>
</feature>
<protein>
    <recommendedName>
        <fullName evidence="4">Pyrrolo-quinoline quinone repeat domain-containing protein</fullName>
    </recommendedName>
</protein>
<proteinExistence type="inferred from homology"/>
<evidence type="ECO:0000256" key="1">
    <source>
        <dbReference type="ARBA" id="ARBA00001931"/>
    </source>
</evidence>
<name>A0A381U699_9ZZZZ</name>
<sequence length="514" mass="55504">VILATLAAGPTVMAGQHGATGGEWRSYAGDPGSTKYSPLAEITSENVGNLAIAWRWASVDGRLDLDELRAQHPALQVANDTANVSINGLKGTPLMVGDALYLSTALSQVAAIDATTGQTRWVYDPQSYAAGIPIMVLGFSNRGLTYWSDGEQERIIWATGDARLHAVDAQTGQPVLEFGDGGSVDLMRGIPRARRDPPPINYSVTSPPVVCNDVIIVGSAVSDQPRFKESPPGHVRGFDARTGELRWTFRTIPDPGETGYDTWEDGAASYTGNANVWTMMSADPELGYAYLPVGNATNDHYGGHRPGTNLFANSLVCVECETGERVWHFQLVHHDLWDYDPPAAPTLVDIVVDGQPIQAVAQVTKHAFTFVFDRLTGDPVWPIDERPVPASTVPGEWTSPTQPFPTRPPPFDRQGVTESDLIDFTPELRAEAVEILRDYVYGPIFTPPSLIGTGPRDTRGTIELPGYTGGANWNGAAVDPETGFLYVGSTTQPIIPALVELGPDRSNLRYTPGR</sequence>
<organism evidence="5">
    <name type="scientific">marine metagenome</name>
    <dbReference type="NCBI Taxonomy" id="408172"/>
    <lineage>
        <taxon>unclassified sequences</taxon>
        <taxon>metagenomes</taxon>
        <taxon>ecological metagenomes</taxon>
    </lineage>
</organism>
<gene>
    <name evidence="5" type="ORF">METZ01_LOCUS76629</name>
</gene>
<dbReference type="PANTHER" id="PTHR32303">
    <property type="entry name" value="QUINOPROTEIN ALCOHOL DEHYDROGENASE (CYTOCHROME C)"/>
    <property type="match status" value="1"/>
</dbReference>
<dbReference type="InterPro" id="IPR018391">
    <property type="entry name" value="PQQ_b-propeller_rpt"/>
</dbReference>